<evidence type="ECO:0000313" key="3">
    <source>
        <dbReference type="EMBL" id="AEF42567.1"/>
    </source>
</evidence>
<evidence type="ECO:0000256" key="1">
    <source>
        <dbReference type="SAM" id="MobiDB-lite"/>
    </source>
</evidence>
<feature type="transmembrane region" description="Helical" evidence="2">
    <location>
        <begin position="332"/>
        <end position="350"/>
    </location>
</feature>
<sequence>MIDVVITGRENAGKSALVDALNAVAPRGPMSFREWTEEDGDGVQLPVVVMVFDAAGSMGSTELAELRRLNANVDRVVFAITKTDMHQNWRQVRDRDAQLLAIHTPRFTAVEIHPIATPLVQASNDRRDTDPDAARALAESAGIEALYEAIRAELPAPGADYVARNLLWSVTGALQEARAHRQRLSREVQNNPEINRLHRVRAELLRNRGAGRSEELGSLRSDVQLARVELGHDVAEWARATSAATRAEIDALGGSAIESYPARVRSLVRAGLSENDQRVGDRIDALWSARSISQPAAEPAAEESDTSDAASSRVASSGAALPAAPRRGAEDYVMVLIGASVGVGLGRLVVSPLSLVPVLEILTIPLTLLLGGAVAVWMMRIRRQIAARTRLREWTTEQLLDARGKMERSVGTRIVNAEQQLAAAIGGRFDEKVAATDSDVRQIEVELRELTNHRDRELATLATEASHISEAMDRGLRFLEDARPAAD</sequence>
<feature type="compositionally biased region" description="Low complexity" evidence="1">
    <location>
        <begin position="307"/>
        <end position="317"/>
    </location>
</feature>
<accession>F6EJF1</accession>
<evidence type="ECO:0000313" key="4">
    <source>
        <dbReference type="Proteomes" id="UP000009235"/>
    </source>
</evidence>
<keyword evidence="2" id="KW-1133">Transmembrane helix</keyword>
<reference evidence="3 4" key="1">
    <citation type="journal article" date="2011" name="J. Bacteriol.">
        <title>Complete genome sequence of Amycolicicoccus subflavus DQS3-9A1T, an actinomycete isolated from crude oil-polluted soil.</title>
        <authorList>
            <person name="Cai M."/>
            <person name="Chen W.M."/>
            <person name="Nie Y."/>
            <person name="Chi C.Q."/>
            <person name="Wang Y.N."/>
            <person name="Tang Y.Q."/>
            <person name="Li G.Y."/>
            <person name="Wu X.L."/>
        </authorList>
    </citation>
    <scope>NUCLEOTIDE SEQUENCE [LARGE SCALE GENOMIC DNA]</scope>
    <source>
        <strain evidence="4">DSM 45089 / DQS3-9A1</strain>
    </source>
</reference>
<protein>
    <recommendedName>
        <fullName evidence="5">G domain-containing protein</fullName>
    </recommendedName>
</protein>
<evidence type="ECO:0000256" key="2">
    <source>
        <dbReference type="SAM" id="Phobius"/>
    </source>
</evidence>
<keyword evidence="2" id="KW-0812">Transmembrane</keyword>
<evidence type="ECO:0008006" key="5">
    <source>
        <dbReference type="Google" id="ProtNLM"/>
    </source>
</evidence>
<gene>
    <name evidence="3" type="ordered locus">AS9A_4133</name>
</gene>
<dbReference type="AlphaFoldDB" id="F6EJF1"/>
<organism evidence="3 4">
    <name type="scientific">Hoyosella subflava (strain DSM 45089 / JCM 17490 / NBRC 109087 / DQS3-9A1)</name>
    <name type="common">Amycolicicoccus subflavus</name>
    <dbReference type="NCBI Taxonomy" id="443218"/>
    <lineage>
        <taxon>Bacteria</taxon>
        <taxon>Bacillati</taxon>
        <taxon>Actinomycetota</taxon>
        <taxon>Actinomycetes</taxon>
        <taxon>Mycobacteriales</taxon>
        <taxon>Hoyosellaceae</taxon>
        <taxon>Hoyosella</taxon>
    </lineage>
</organism>
<keyword evidence="4" id="KW-1185">Reference proteome</keyword>
<dbReference type="KEGG" id="asd:AS9A_4133"/>
<feature type="region of interest" description="Disordered" evidence="1">
    <location>
        <begin position="294"/>
        <end position="317"/>
    </location>
</feature>
<feature type="transmembrane region" description="Helical" evidence="2">
    <location>
        <begin position="356"/>
        <end position="378"/>
    </location>
</feature>
<dbReference type="SUPFAM" id="SSF52540">
    <property type="entry name" value="P-loop containing nucleoside triphosphate hydrolases"/>
    <property type="match status" value="1"/>
</dbReference>
<dbReference type="Proteomes" id="UP000009235">
    <property type="component" value="Chromosome"/>
</dbReference>
<dbReference type="EMBL" id="CP002786">
    <property type="protein sequence ID" value="AEF42567.1"/>
    <property type="molecule type" value="Genomic_DNA"/>
</dbReference>
<dbReference type="InterPro" id="IPR027417">
    <property type="entry name" value="P-loop_NTPase"/>
</dbReference>
<keyword evidence="2" id="KW-0472">Membrane</keyword>
<dbReference type="HOGENOM" id="CLU_569697_0_0_11"/>
<dbReference type="eggNOG" id="COG1159">
    <property type="taxonomic scope" value="Bacteria"/>
</dbReference>
<proteinExistence type="predicted"/>
<dbReference type="STRING" id="443218.AS9A_4133"/>
<name>F6EJF1_HOYSD</name>